<organism evidence="1 2">
    <name type="scientific">Mucilaginibacter gynuensis</name>
    <dbReference type="NCBI Taxonomy" id="1302236"/>
    <lineage>
        <taxon>Bacteria</taxon>
        <taxon>Pseudomonadati</taxon>
        <taxon>Bacteroidota</taxon>
        <taxon>Sphingobacteriia</taxon>
        <taxon>Sphingobacteriales</taxon>
        <taxon>Sphingobacteriaceae</taxon>
        <taxon>Mucilaginibacter</taxon>
    </lineage>
</organism>
<name>A0ABP8GIK4_9SPHI</name>
<sequence length="202" mass="23344">MPKVIFTFLIVTTLLNVAKAQTTWQYVDAKLAEPGFEMNTEGYYAPVDIIKSTNAAELRFYCGGEHYTSMLIITYTGKKFNAAFYSRKKDLVRNLVSPLNKDAVIKPFKKVSINNVKIDSVFFELVNHRVFNLPDQKTIKEIPSSLVYRISYKLNNTINEYTFSDPEQLLKDHPGVEVFKYYNQVFSVLTNLVKDVYPRLQE</sequence>
<proteinExistence type="predicted"/>
<protein>
    <recommendedName>
        <fullName evidence="3">DUF4468 domain-containing protein</fullName>
    </recommendedName>
</protein>
<keyword evidence="2" id="KW-1185">Reference proteome</keyword>
<dbReference type="Proteomes" id="UP001500582">
    <property type="component" value="Unassembled WGS sequence"/>
</dbReference>
<evidence type="ECO:0000313" key="2">
    <source>
        <dbReference type="Proteomes" id="UP001500582"/>
    </source>
</evidence>
<comment type="caution">
    <text evidence="1">The sequence shown here is derived from an EMBL/GenBank/DDBJ whole genome shotgun (WGS) entry which is preliminary data.</text>
</comment>
<evidence type="ECO:0000313" key="1">
    <source>
        <dbReference type="EMBL" id="GAA4324882.1"/>
    </source>
</evidence>
<reference evidence="2" key="1">
    <citation type="journal article" date="2019" name="Int. J. Syst. Evol. Microbiol.">
        <title>The Global Catalogue of Microorganisms (GCM) 10K type strain sequencing project: providing services to taxonomists for standard genome sequencing and annotation.</title>
        <authorList>
            <consortium name="The Broad Institute Genomics Platform"/>
            <consortium name="The Broad Institute Genome Sequencing Center for Infectious Disease"/>
            <person name="Wu L."/>
            <person name="Ma J."/>
        </authorList>
    </citation>
    <scope>NUCLEOTIDE SEQUENCE [LARGE SCALE GENOMIC DNA]</scope>
    <source>
        <strain evidence="2">JCM 17705</strain>
    </source>
</reference>
<dbReference type="EMBL" id="BAABFT010000006">
    <property type="protein sequence ID" value="GAA4324882.1"/>
    <property type="molecule type" value="Genomic_DNA"/>
</dbReference>
<evidence type="ECO:0008006" key="3">
    <source>
        <dbReference type="Google" id="ProtNLM"/>
    </source>
</evidence>
<gene>
    <name evidence="1" type="ORF">GCM10023149_26820</name>
</gene>
<accession>A0ABP8GIK4</accession>
<dbReference type="RefSeq" id="WP_345211606.1">
    <property type="nucleotide sequence ID" value="NZ_BAABFT010000006.1"/>
</dbReference>